<dbReference type="PANTHER" id="PTHR33055">
    <property type="entry name" value="TRANSPOSASE FOR INSERTION SEQUENCE ELEMENT IS1111A"/>
    <property type="match status" value="1"/>
</dbReference>
<dbReference type="InterPro" id="IPR003346">
    <property type="entry name" value="Transposase_20"/>
</dbReference>
<dbReference type="GO" id="GO:0004803">
    <property type="term" value="F:transposase activity"/>
    <property type="evidence" value="ECO:0007669"/>
    <property type="project" value="InterPro"/>
</dbReference>
<accession>A0A2A6FLW5</accession>
<dbReference type="Pfam" id="PF02371">
    <property type="entry name" value="Transposase_20"/>
    <property type="match status" value="1"/>
</dbReference>
<sequence length="329" mass="36412">MTIITIDLDTSKSWFQVHGVDEDGQAVVRRKLPRSKVLNFFANLPPCTVGLEACGGAHYWARELAKLGHMPRLMPARYVRPYVKTNKHDAADAVQRPGMRFVPTKTVEQQSMLMMHRVRDLLIRQRTAAVNALRGHLSEFGIVRPRGTASARELMSLVATDERVPPCAREALDGLVDQIRDTEQKIAAFNDRIVAMAKNDDVCRRLMTVLTIGPFVATALVATAGDPNYFSSGRHFAAWLGLTPKQHSTAGKERFGGISKRGDSYVRKLLIHGARATVHNIRSGRVKGAWVAGLLARRHFNVATVALANKTARIAWAVMTTGQNYRVAV</sequence>
<dbReference type="AlphaFoldDB" id="A0A2A6FLW5"/>
<dbReference type="InterPro" id="IPR047650">
    <property type="entry name" value="Transpos_IS110"/>
</dbReference>
<gene>
    <name evidence="3" type="ORF">CN311_02785</name>
</gene>
<dbReference type="GO" id="GO:0006313">
    <property type="term" value="P:DNA transposition"/>
    <property type="evidence" value="ECO:0007669"/>
    <property type="project" value="InterPro"/>
</dbReference>
<dbReference type="GO" id="GO:0003677">
    <property type="term" value="F:DNA binding"/>
    <property type="evidence" value="ECO:0007669"/>
    <property type="project" value="InterPro"/>
</dbReference>
<keyword evidence="1" id="KW-0175">Coiled coil</keyword>
<evidence type="ECO:0000259" key="2">
    <source>
        <dbReference type="Pfam" id="PF02371"/>
    </source>
</evidence>
<dbReference type="PANTHER" id="PTHR33055:SF3">
    <property type="entry name" value="PUTATIVE TRANSPOSASE FOR IS117-RELATED"/>
    <property type="match status" value="1"/>
</dbReference>
<keyword evidence="4" id="KW-1185">Reference proteome</keyword>
<protein>
    <submittedName>
        <fullName evidence="3">IS110 family transposase</fullName>
    </submittedName>
</protein>
<dbReference type="EMBL" id="NWQG01000012">
    <property type="protein sequence ID" value="PDQ22641.1"/>
    <property type="molecule type" value="Genomic_DNA"/>
</dbReference>
<reference evidence="3 4" key="1">
    <citation type="submission" date="2017-09" db="EMBL/GenBank/DDBJ databases">
        <title>Mesorhizobum sanjuanii sp. nov. isolated from nodules of Lotus tenuis in saline-alkaline lowlands of Flooding Pampa.</title>
        <authorList>
            <person name="Sannazzaro A.I."/>
            <person name="Torres Tejerizo G.A."/>
            <person name="Fontana F."/>
            <person name="Cumpa Velazquez L.M."/>
            <person name="Hansen L."/>
            <person name="Pistorio M."/>
            <person name="Estrella M.J."/>
        </authorList>
    </citation>
    <scope>NUCLEOTIDE SEQUENCE [LARGE SCALE GENOMIC DNA]</scope>
    <source>
        <strain evidence="3 4">BSA136</strain>
    </source>
</reference>
<dbReference type="RefSeq" id="WP_097571896.1">
    <property type="nucleotide sequence ID" value="NZ_NWQG01000012.1"/>
</dbReference>
<evidence type="ECO:0000313" key="3">
    <source>
        <dbReference type="EMBL" id="PDQ22641.1"/>
    </source>
</evidence>
<comment type="caution">
    <text evidence="3">The sequence shown here is derived from an EMBL/GenBank/DDBJ whole genome shotgun (WGS) entry which is preliminary data.</text>
</comment>
<evidence type="ECO:0000256" key="1">
    <source>
        <dbReference type="SAM" id="Coils"/>
    </source>
</evidence>
<organism evidence="3 4">
    <name type="scientific">Mesorhizobium sanjuanii</name>
    <dbReference type="NCBI Taxonomy" id="2037900"/>
    <lineage>
        <taxon>Bacteria</taxon>
        <taxon>Pseudomonadati</taxon>
        <taxon>Pseudomonadota</taxon>
        <taxon>Alphaproteobacteria</taxon>
        <taxon>Hyphomicrobiales</taxon>
        <taxon>Phyllobacteriaceae</taxon>
        <taxon>Mesorhizobium</taxon>
    </lineage>
</organism>
<dbReference type="Proteomes" id="UP000219182">
    <property type="component" value="Unassembled WGS sequence"/>
</dbReference>
<feature type="coiled-coil region" evidence="1">
    <location>
        <begin position="172"/>
        <end position="199"/>
    </location>
</feature>
<name>A0A2A6FLW5_9HYPH</name>
<feature type="domain" description="Transposase IS116/IS110/IS902 C-terminal" evidence="2">
    <location>
        <begin position="203"/>
        <end position="279"/>
    </location>
</feature>
<proteinExistence type="predicted"/>
<dbReference type="NCBIfam" id="NF033542">
    <property type="entry name" value="transpos_IS110"/>
    <property type="match status" value="1"/>
</dbReference>
<evidence type="ECO:0000313" key="4">
    <source>
        <dbReference type="Proteomes" id="UP000219182"/>
    </source>
</evidence>